<dbReference type="InterPro" id="IPR038356">
    <property type="entry name" value="Tma16_sf"/>
</dbReference>
<dbReference type="InterPro" id="IPR021346">
    <property type="entry name" value="Tma16"/>
</dbReference>
<dbReference type="Pfam" id="PF11176">
    <property type="entry name" value="Tma16"/>
    <property type="match status" value="1"/>
</dbReference>
<dbReference type="STRING" id="101127.A0A1X2GP38"/>
<dbReference type="OrthoDB" id="270284at2759"/>
<name>A0A1X2GP38_9FUNG</name>
<dbReference type="PANTHER" id="PTHR13349:SF2">
    <property type="entry name" value="TRANSLATION MACHINERY-ASSOCIATED PROTEIN 16"/>
    <property type="match status" value="1"/>
</dbReference>
<comment type="caution">
    <text evidence="3">The sequence shown here is derived from an EMBL/GenBank/DDBJ whole genome shotgun (WGS) entry which is preliminary data.</text>
</comment>
<comment type="similarity">
    <text evidence="1">Belongs to the TMA16 family.</text>
</comment>
<evidence type="ECO:0000313" key="3">
    <source>
        <dbReference type="EMBL" id="ORX58187.1"/>
    </source>
</evidence>
<dbReference type="Gene3D" id="1.20.1440.170">
    <property type="entry name" value="Translation machinery-associated protein 16-like"/>
    <property type="match status" value="1"/>
</dbReference>
<evidence type="ECO:0000313" key="4">
    <source>
        <dbReference type="Proteomes" id="UP000242146"/>
    </source>
</evidence>
<reference evidence="3 4" key="1">
    <citation type="submission" date="2016-07" db="EMBL/GenBank/DDBJ databases">
        <title>Pervasive Adenine N6-methylation of Active Genes in Fungi.</title>
        <authorList>
            <consortium name="DOE Joint Genome Institute"/>
            <person name="Mondo S.J."/>
            <person name="Dannebaum R.O."/>
            <person name="Kuo R.C."/>
            <person name="Labutti K."/>
            <person name="Haridas S."/>
            <person name="Kuo A."/>
            <person name="Salamov A."/>
            <person name="Ahrendt S.R."/>
            <person name="Lipzen A."/>
            <person name="Sullivan W."/>
            <person name="Andreopoulos W.B."/>
            <person name="Clum A."/>
            <person name="Lindquist E."/>
            <person name="Daum C."/>
            <person name="Ramamoorthy G.K."/>
            <person name="Gryganskyi A."/>
            <person name="Culley D."/>
            <person name="Magnuson J.K."/>
            <person name="James T.Y."/>
            <person name="O'Malley M.A."/>
            <person name="Stajich J.E."/>
            <person name="Spatafora J.W."/>
            <person name="Visel A."/>
            <person name="Grigoriev I.V."/>
        </authorList>
    </citation>
    <scope>NUCLEOTIDE SEQUENCE [LARGE SCALE GENOMIC DNA]</scope>
    <source>
        <strain evidence="3 4">NRRL 3301</strain>
    </source>
</reference>
<dbReference type="PANTHER" id="PTHR13349">
    <property type="entry name" value="TRANSLATION MACHINERY-ASSOCIATED PROTEIN 16"/>
    <property type="match status" value="1"/>
</dbReference>
<gene>
    <name evidence="3" type="ORF">DM01DRAFT_1302217</name>
</gene>
<dbReference type="GO" id="GO:0005634">
    <property type="term" value="C:nucleus"/>
    <property type="evidence" value="ECO:0007669"/>
    <property type="project" value="TreeGrafter"/>
</dbReference>
<dbReference type="Proteomes" id="UP000242146">
    <property type="component" value="Unassembled WGS sequence"/>
</dbReference>
<feature type="region of interest" description="Disordered" evidence="2">
    <location>
        <begin position="157"/>
        <end position="181"/>
    </location>
</feature>
<organism evidence="3 4">
    <name type="scientific">Hesseltinella vesiculosa</name>
    <dbReference type="NCBI Taxonomy" id="101127"/>
    <lineage>
        <taxon>Eukaryota</taxon>
        <taxon>Fungi</taxon>
        <taxon>Fungi incertae sedis</taxon>
        <taxon>Mucoromycota</taxon>
        <taxon>Mucoromycotina</taxon>
        <taxon>Mucoromycetes</taxon>
        <taxon>Mucorales</taxon>
        <taxon>Cunninghamellaceae</taxon>
        <taxon>Hesseltinella</taxon>
    </lineage>
</organism>
<evidence type="ECO:0000256" key="1">
    <source>
        <dbReference type="ARBA" id="ARBA00034127"/>
    </source>
</evidence>
<dbReference type="EMBL" id="MCGT01000007">
    <property type="protein sequence ID" value="ORX58187.1"/>
    <property type="molecule type" value="Genomic_DNA"/>
</dbReference>
<protein>
    <recommendedName>
        <fullName evidence="5">Translation machinery-associated protein 16</fullName>
    </recommendedName>
</protein>
<feature type="compositionally biased region" description="Basic and acidic residues" evidence="2">
    <location>
        <begin position="157"/>
        <end position="166"/>
    </location>
</feature>
<accession>A0A1X2GP38</accession>
<sequence>MPNNKRHTLKTIKKRENLHPYSRKAQQLARIVMRKDKIGSKVNSKKDNIANRWLWFRYSLDDGVAYTDEKGMHELVQLYLKRHDDELAELRAQRQKTKRPKSQREHLLEATLTSEKDEYRSGMDLPDMTIRKSLEVLRQWDGDSNGMDKIRTIRLHMPSEHDKKENSGMAIDTNPDDMDTK</sequence>
<evidence type="ECO:0000256" key="2">
    <source>
        <dbReference type="SAM" id="MobiDB-lite"/>
    </source>
</evidence>
<dbReference type="AlphaFoldDB" id="A0A1X2GP38"/>
<evidence type="ECO:0008006" key="5">
    <source>
        <dbReference type="Google" id="ProtNLM"/>
    </source>
</evidence>
<keyword evidence="4" id="KW-1185">Reference proteome</keyword>
<proteinExistence type="inferred from homology"/>